<dbReference type="InterPro" id="IPR034904">
    <property type="entry name" value="FSCA_dom_sf"/>
</dbReference>
<evidence type="ECO:0000259" key="2">
    <source>
        <dbReference type="Pfam" id="PF23451"/>
    </source>
</evidence>
<dbReference type="Proteomes" id="UP001501758">
    <property type="component" value="Unassembled WGS sequence"/>
</dbReference>
<keyword evidence="4" id="KW-1185">Reference proteome</keyword>
<dbReference type="PANTHER" id="PTHR42831:SF3">
    <property type="entry name" value="1,2-PHENYLACETYL-COA EPOXIDASE, SUBUNIT D-RELATED"/>
    <property type="match status" value="1"/>
</dbReference>
<feature type="domain" description="PaaD zinc beta ribbon" evidence="2">
    <location>
        <begin position="115"/>
        <end position="164"/>
    </location>
</feature>
<evidence type="ECO:0000313" key="3">
    <source>
        <dbReference type="EMBL" id="GAA0731066.1"/>
    </source>
</evidence>
<dbReference type="Gene3D" id="3.30.300.130">
    <property type="entry name" value="Fe-S cluster assembly (FSCA)"/>
    <property type="match status" value="1"/>
</dbReference>
<dbReference type="NCBIfam" id="TIGR02159">
    <property type="entry name" value="PA_CoA_Oxy4"/>
    <property type="match status" value="1"/>
</dbReference>
<dbReference type="InterPro" id="IPR011883">
    <property type="entry name" value="PaaD-like"/>
</dbReference>
<dbReference type="InterPro" id="IPR056572">
    <property type="entry name" value="Zn_ribbon_PaaD"/>
</dbReference>
<dbReference type="RefSeq" id="WP_299606157.1">
    <property type="nucleotide sequence ID" value="NZ_BAAAGE010000005.1"/>
</dbReference>
<reference evidence="4" key="1">
    <citation type="journal article" date="2019" name="Int. J. Syst. Evol. Microbiol.">
        <title>The Global Catalogue of Microorganisms (GCM) 10K type strain sequencing project: providing services to taxonomists for standard genome sequencing and annotation.</title>
        <authorList>
            <consortium name="The Broad Institute Genomics Platform"/>
            <consortium name="The Broad Institute Genome Sequencing Center for Infectious Disease"/>
            <person name="Wu L."/>
            <person name="Ma J."/>
        </authorList>
    </citation>
    <scope>NUCLEOTIDE SEQUENCE [LARGE SCALE GENOMIC DNA]</scope>
    <source>
        <strain evidence="4">JCM 15974</strain>
    </source>
</reference>
<evidence type="ECO:0000259" key="1">
    <source>
        <dbReference type="Pfam" id="PF01883"/>
    </source>
</evidence>
<sequence length="167" mass="18255">MTIELQPHIDPKLIPILEKVHDPEIPVLGILDMGVVRSAIMKDNVAQIKITPTYSGCPAMDVIGDDIVSAFAKENITAKVQLVLSPAWTTDWITPNGRKALEEYGVAAPLGEEADKAVLLEGKRIVKCTNCGSTNTKMISQFGSTACKALFQCEDCLEPFDYFKCLK</sequence>
<dbReference type="Pfam" id="PF23451">
    <property type="entry name" value="Zn_ribbon_PaaD"/>
    <property type="match status" value="1"/>
</dbReference>
<dbReference type="InterPro" id="IPR052339">
    <property type="entry name" value="Fe-S_Maturation_MIP18"/>
</dbReference>
<name>A0ABP3UDH0_9FLAO</name>
<dbReference type="EMBL" id="BAAAGE010000005">
    <property type="protein sequence ID" value="GAA0731066.1"/>
    <property type="molecule type" value="Genomic_DNA"/>
</dbReference>
<protein>
    <submittedName>
        <fullName evidence="3">Phenylacetate-CoA oxygenase subunit PaaJ</fullName>
    </submittedName>
</protein>
<gene>
    <name evidence="3" type="primary">paaJ</name>
    <name evidence="3" type="ORF">GCM10009430_42830</name>
</gene>
<organism evidence="3 4">
    <name type="scientific">Aquimarina litoralis</name>
    <dbReference type="NCBI Taxonomy" id="584605"/>
    <lineage>
        <taxon>Bacteria</taxon>
        <taxon>Pseudomonadati</taxon>
        <taxon>Bacteroidota</taxon>
        <taxon>Flavobacteriia</taxon>
        <taxon>Flavobacteriales</taxon>
        <taxon>Flavobacteriaceae</taxon>
        <taxon>Aquimarina</taxon>
    </lineage>
</organism>
<dbReference type="InterPro" id="IPR002744">
    <property type="entry name" value="MIP18-like"/>
</dbReference>
<evidence type="ECO:0000313" key="4">
    <source>
        <dbReference type="Proteomes" id="UP001501758"/>
    </source>
</evidence>
<accession>A0ABP3UDH0</accession>
<dbReference type="PANTHER" id="PTHR42831">
    <property type="entry name" value="FE-S PROTEIN MATURATION AUXILIARY FACTOR YITW"/>
    <property type="match status" value="1"/>
</dbReference>
<proteinExistence type="predicted"/>
<comment type="caution">
    <text evidence="3">The sequence shown here is derived from an EMBL/GenBank/DDBJ whole genome shotgun (WGS) entry which is preliminary data.</text>
</comment>
<feature type="domain" description="MIP18 family-like" evidence="1">
    <location>
        <begin position="17"/>
        <end position="70"/>
    </location>
</feature>
<dbReference type="Pfam" id="PF01883">
    <property type="entry name" value="FeS_assembly_P"/>
    <property type="match status" value="1"/>
</dbReference>
<dbReference type="SUPFAM" id="SSF117916">
    <property type="entry name" value="Fe-S cluster assembly (FSCA) domain-like"/>
    <property type="match status" value="1"/>
</dbReference>